<name>K0IKB2_NITGG</name>
<keyword evidence="1" id="KW-1133">Transmembrane helix</keyword>
<dbReference type="BioCyc" id="CNIT1237085:G1324-1853-MONOMER"/>
<dbReference type="STRING" id="1237085.Ngar_c18550"/>
<keyword evidence="1" id="KW-0472">Membrane</keyword>
<proteinExistence type="predicted"/>
<evidence type="ECO:0000313" key="2">
    <source>
        <dbReference type="EMBL" id="AFU58787.1"/>
    </source>
</evidence>
<keyword evidence="1" id="KW-0812">Transmembrane</keyword>
<gene>
    <name evidence="2" type="ordered locus">Ngar_c18550</name>
</gene>
<evidence type="ECO:0000256" key="1">
    <source>
        <dbReference type="SAM" id="Phobius"/>
    </source>
</evidence>
<accession>K0IKB2</accession>
<dbReference type="AlphaFoldDB" id="K0IKB2"/>
<feature type="transmembrane region" description="Helical" evidence="1">
    <location>
        <begin position="48"/>
        <end position="70"/>
    </location>
</feature>
<reference evidence="2 3" key="1">
    <citation type="journal article" date="2012" name="Environ. Microbiol.">
        <title>The genome of the ammonia-oxidizing Candidatus Nitrososphaera gargensis: insights into metabolic versatility and environmental adaptations.</title>
        <authorList>
            <person name="Spang A."/>
            <person name="Poehlein A."/>
            <person name="Offre P."/>
            <person name="Zumbragel S."/>
            <person name="Haider S."/>
            <person name="Rychlik N."/>
            <person name="Nowka B."/>
            <person name="Schmeisser C."/>
            <person name="Lebedeva E.V."/>
            <person name="Rattei T."/>
            <person name="Bohm C."/>
            <person name="Schmid M."/>
            <person name="Galushko A."/>
            <person name="Hatzenpichler R."/>
            <person name="Weinmaier T."/>
            <person name="Daniel R."/>
            <person name="Schleper C."/>
            <person name="Spieck E."/>
            <person name="Streit W."/>
            <person name="Wagner M."/>
        </authorList>
    </citation>
    <scope>NUCLEOTIDE SEQUENCE [LARGE SCALE GENOMIC DNA]</scope>
    <source>
        <strain evidence="3">Ga9.2</strain>
    </source>
</reference>
<sequence>MKKDDPRVANQVVVTSFQIRLFLYYERASFNIWMMEVQATARDQCMFVLLRITNTVGPVDLALAFVFLVLQ</sequence>
<keyword evidence="3" id="KW-1185">Reference proteome</keyword>
<dbReference type="InParanoid" id="K0IKB2"/>
<evidence type="ECO:0000313" key="3">
    <source>
        <dbReference type="Proteomes" id="UP000008037"/>
    </source>
</evidence>
<dbReference type="KEGG" id="nga:Ngar_c18550"/>
<dbReference type="HOGENOM" id="CLU_2730544_0_0_2"/>
<protein>
    <submittedName>
        <fullName evidence="2">Uncharacterized protein</fullName>
    </submittedName>
</protein>
<dbReference type="Proteomes" id="UP000008037">
    <property type="component" value="Chromosome"/>
</dbReference>
<dbReference type="EMBL" id="CP002408">
    <property type="protein sequence ID" value="AFU58787.1"/>
    <property type="molecule type" value="Genomic_DNA"/>
</dbReference>
<organism evidence="2 3">
    <name type="scientific">Nitrososphaera gargensis (strain Ga9.2)</name>
    <dbReference type="NCBI Taxonomy" id="1237085"/>
    <lineage>
        <taxon>Archaea</taxon>
        <taxon>Nitrososphaerota</taxon>
        <taxon>Nitrososphaeria</taxon>
        <taxon>Nitrososphaerales</taxon>
        <taxon>Nitrososphaeraceae</taxon>
        <taxon>Nitrososphaera</taxon>
    </lineage>
</organism>